<dbReference type="EMBL" id="JBHSPR010000007">
    <property type="protein sequence ID" value="MFC6016144.1"/>
    <property type="molecule type" value="Genomic_DNA"/>
</dbReference>
<feature type="region of interest" description="Disordered" evidence="1">
    <location>
        <begin position="67"/>
        <end position="123"/>
    </location>
</feature>
<name>A0ABW1K5P9_9ACTN</name>
<evidence type="ECO:0000313" key="3">
    <source>
        <dbReference type="Proteomes" id="UP001596203"/>
    </source>
</evidence>
<evidence type="ECO:0008006" key="4">
    <source>
        <dbReference type="Google" id="ProtNLM"/>
    </source>
</evidence>
<dbReference type="RefSeq" id="WP_377419254.1">
    <property type="nucleotide sequence ID" value="NZ_JBHSPR010000007.1"/>
</dbReference>
<feature type="compositionally biased region" description="Pro residues" evidence="1">
    <location>
        <begin position="74"/>
        <end position="86"/>
    </location>
</feature>
<evidence type="ECO:0000256" key="1">
    <source>
        <dbReference type="SAM" id="MobiDB-lite"/>
    </source>
</evidence>
<feature type="compositionally biased region" description="Basic and acidic residues" evidence="1">
    <location>
        <begin position="97"/>
        <end position="110"/>
    </location>
</feature>
<gene>
    <name evidence="2" type="ORF">ACFP2T_08045</name>
</gene>
<dbReference type="Proteomes" id="UP001596203">
    <property type="component" value="Unassembled WGS sequence"/>
</dbReference>
<evidence type="ECO:0000313" key="2">
    <source>
        <dbReference type="EMBL" id="MFC6016144.1"/>
    </source>
</evidence>
<sequence length="178" mass="19600">MVDSYTITVTPDDQSKSSAVIRIELEPTALRVRGITVHIGAEGAPLPDALADLDFALLIKQATQLSEGRLPTVTPTPPRDPSPTGPRPEQESAAEAEVPRRLPRGSDKGRQPRMPDGQARRVNDMPSDFAVNYWRLGSVTKVAEHYEVPSQIVRGWVRMLRRSGTLPSPWQGKKTSRS</sequence>
<proteinExistence type="predicted"/>
<reference evidence="3" key="1">
    <citation type="journal article" date="2019" name="Int. J. Syst. Evol. Microbiol.">
        <title>The Global Catalogue of Microorganisms (GCM) 10K type strain sequencing project: providing services to taxonomists for standard genome sequencing and annotation.</title>
        <authorList>
            <consortium name="The Broad Institute Genomics Platform"/>
            <consortium name="The Broad Institute Genome Sequencing Center for Infectious Disease"/>
            <person name="Wu L."/>
            <person name="Ma J."/>
        </authorList>
    </citation>
    <scope>NUCLEOTIDE SEQUENCE [LARGE SCALE GENOMIC DNA]</scope>
    <source>
        <strain evidence="3">ZS-35-S2</strain>
    </source>
</reference>
<organism evidence="2 3">
    <name type="scientific">Plantactinospora solaniradicis</name>
    <dbReference type="NCBI Taxonomy" id="1723736"/>
    <lineage>
        <taxon>Bacteria</taxon>
        <taxon>Bacillati</taxon>
        <taxon>Actinomycetota</taxon>
        <taxon>Actinomycetes</taxon>
        <taxon>Micromonosporales</taxon>
        <taxon>Micromonosporaceae</taxon>
        <taxon>Plantactinospora</taxon>
    </lineage>
</organism>
<keyword evidence="3" id="KW-1185">Reference proteome</keyword>
<protein>
    <recommendedName>
        <fullName evidence="4">Helix-turn-helix domain-containing protein</fullName>
    </recommendedName>
</protein>
<comment type="caution">
    <text evidence="2">The sequence shown here is derived from an EMBL/GenBank/DDBJ whole genome shotgun (WGS) entry which is preliminary data.</text>
</comment>
<accession>A0ABW1K5P9</accession>